<evidence type="ECO:0000256" key="12">
    <source>
        <dbReference type="ARBA" id="ARBA00022840"/>
    </source>
</evidence>
<dbReference type="RefSeq" id="WP_012078711.1">
    <property type="nucleotide sequence ID" value="NZ_JBHTBU010000001.1"/>
</dbReference>
<evidence type="ECO:0000259" key="17">
    <source>
        <dbReference type="Pfam" id="PF20979"/>
    </source>
</evidence>
<feature type="binding site" evidence="15">
    <location>
        <position position="203"/>
    </location>
    <ligand>
        <name>L-citrulline</name>
        <dbReference type="ChEBI" id="CHEBI:57743"/>
    </ligand>
</feature>
<evidence type="ECO:0000256" key="10">
    <source>
        <dbReference type="ARBA" id="ARBA00022605"/>
    </source>
</evidence>
<evidence type="ECO:0000256" key="9">
    <source>
        <dbReference type="ARBA" id="ARBA00022598"/>
    </source>
</evidence>
<evidence type="ECO:0000256" key="13">
    <source>
        <dbReference type="ARBA" id="ARBA00029916"/>
    </source>
</evidence>
<comment type="subcellular location">
    <subcellularLocation>
        <location evidence="1 15">Cytoplasm</location>
    </subcellularLocation>
</comment>
<keyword evidence="19" id="KW-1185">Reference proteome</keyword>
<dbReference type="SUPFAM" id="SSF52402">
    <property type="entry name" value="Adenine nucleotide alpha hydrolases-like"/>
    <property type="match status" value="1"/>
</dbReference>
<dbReference type="InterPro" id="IPR024073">
    <property type="entry name" value="AS_multimer_C_tail"/>
</dbReference>
<dbReference type="Proteomes" id="UP001596542">
    <property type="component" value="Unassembled WGS sequence"/>
</dbReference>
<dbReference type="EMBL" id="JBHTBU010000001">
    <property type="protein sequence ID" value="MFC7288211.1"/>
    <property type="molecule type" value="Genomic_DNA"/>
</dbReference>
<evidence type="ECO:0000256" key="5">
    <source>
        <dbReference type="ARBA" id="ARBA00012286"/>
    </source>
</evidence>
<feature type="domain" description="Arginosuccinate synthase-like N-terminal" evidence="16">
    <location>
        <begin position="13"/>
        <end position="159"/>
    </location>
</feature>
<comment type="caution">
    <text evidence="18">The sequence shown here is derived from an EMBL/GenBank/DDBJ whole genome shotgun (WGS) entry which is preliminary data.</text>
</comment>
<dbReference type="InterPro" id="IPR018223">
    <property type="entry name" value="Arginosuc_synth_CS"/>
</dbReference>
<keyword evidence="8 15" id="KW-0055">Arginine biosynthesis</keyword>
<name>A0ABW2IB80_9BURK</name>
<proteinExistence type="inferred from homology"/>
<comment type="subunit">
    <text evidence="4 15">Homotetramer.</text>
</comment>
<dbReference type="PROSITE" id="PS00564">
    <property type="entry name" value="ARGININOSUCCIN_SYN_1"/>
    <property type="match status" value="1"/>
</dbReference>
<dbReference type="InterPro" id="IPR024074">
    <property type="entry name" value="AS_cat/multimer_dom_body"/>
</dbReference>
<evidence type="ECO:0000256" key="1">
    <source>
        <dbReference type="ARBA" id="ARBA00004496"/>
    </source>
</evidence>
<sequence length="447" mass="49798">MSNILQSVPVNQKVGIAFSGGLDTSAALHWMRQKGAIPYAYTANLGQPDETDYNAIPEKAKAYGAELARLIDCREQLVAEGIAALQSGAFHISTAGVTYFNTTPLGRAVTGTMLVAAMKEDNVDIWGDGSTFKGNDIERFYRYGLLMNPALRIYKPWLDDTFIQELGGRKEMSEFLIKSGFDYKMSVEKAYSTDSNILGATHEAKDLEELSSGMKIVQPIMGVAFWRDDVEVKREEVTVRFEEGRPVALNGVVYSDLVELMLEANRIGGRHGLGMSDQIENRIIEAKSRGIYEAPGLALLFIAYERLVTGIHNEDTIEQYRESGRRLGRLLYQGRWFDPQAIMLREAAQRWVARAITGEVTIELRRGNDYSILNTVSANLTYAPERLSMEKVEDAPFSPADRIGQLTMRNLDITDTRQKLGIYNDVGLLTGNTSVALPRIGKDSDKK</sequence>
<feature type="binding site" evidence="15">
    <location>
        <position position="139"/>
    </location>
    <ligand>
        <name>L-citrulline</name>
        <dbReference type="ChEBI" id="CHEBI:57743"/>
    </ligand>
</feature>
<comment type="catalytic activity">
    <reaction evidence="14 15">
        <text>L-citrulline + L-aspartate + ATP = 2-(N(omega)-L-arginino)succinate + AMP + diphosphate + H(+)</text>
        <dbReference type="Rhea" id="RHEA:10932"/>
        <dbReference type="ChEBI" id="CHEBI:15378"/>
        <dbReference type="ChEBI" id="CHEBI:29991"/>
        <dbReference type="ChEBI" id="CHEBI:30616"/>
        <dbReference type="ChEBI" id="CHEBI:33019"/>
        <dbReference type="ChEBI" id="CHEBI:57472"/>
        <dbReference type="ChEBI" id="CHEBI:57743"/>
        <dbReference type="ChEBI" id="CHEBI:456215"/>
        <dbReference type="EC" id="6.3.4.5"/>
    </reaction>
</comment>
<dbReference type="NCBIfam" id="TIGR00032">
    <property type="entry name" value="argG"/>
    <property type="match status" value="1"/>
</dbReference>
<protein>
    <recommendedName>
        <fullName evidence="6 15">Argininosuccinate synthase</fullName>
        <ecNumber evidence="5 15">6.3.4.5</ecNumber>
    </recommendedName>
    <alternativeName>
        <fullName evidence="13 15">Citrulline--aspartate ligase</fullName>
    </alternativeName>
</protein>
<dbReference type="InterPro" id="IPR014729">
    <property type="entry name" value="Rossmann-like_a/b/a_fold"/>
</dbReference>
<organism evidence="18 19">
    <name type="scientific">Herminiimonas glaciei</name>
    <dbReference type="NCBI Taxonomy" id="523788"/>
    <lineage>
        <taxon>Bacteria</taxon>
        <taxon>Pseudomonadati</taxon>
        <taxon>Pseudomonadota</taxon>
        <taxon>Betaproteobacteria</taxon>
        <taxon>Burkholderiales</taxon>
        <taxon>Oxalobacteraceae</taxon>
        <taxon>Herminiimonas</taxon>
    </lineage>
</organism>
<dbReference type="HAMAP" id="MF_00581">
    <property type="entry name" value="Arg_succ_synth_type2"/>
    <property type="match status" value="1"/>
</dbReference>
<feature type="binding site" evidence="15">
    <location>
        <position position="135"/>
    </location>
    <ligand>
        <name>L-aspartate</name>
        <dbReference type="ChEBI" id="CHEBI:29991"/>
    </ligand>
</feature>
<gene>
    <name evidence="15 18" type="primary">argG</name>
    <name evidence="18" type="ORF">ACFQPC_09215</name>
</gene>
<dbReference type="InterPro" id="IPR048267">
    <property type="entry name" value="Arginosuc_syn_N"/>
</dbReference>
<comment type="similarity">
    <text evidence="3 15">Belongs to the argininosuccinate synthase family. Type 2 subfamily.</text>
</comment>
<dbReference type="InterPro" id="IPR048268">
    <property type="entry name" value="Arginosuc_syn_C"/>
</dbReference>
<feature type="binding site" evidence="15">
    <location>
        <position position="136"/>
    </location>
    <ligand>
        <name>L-aspartate</name>
        <dbReference type="ChEBI" id="CHEBI:29991"/>
    </ligand>
</feature>
<feature type="binding site" evidence="15">
    <location>
        <position position="131"/>
    </location>
    <ligand>
        <name>ATP</name>
        <dbReference type="ChEBI" id="CHEBI:30616"/>
    </ligand>
</feature>
<dbReference type="EC" id="6.3.4.5" evidence="5 15"/>
<dbReference type="GO" id="GO:0004055">
    <property type="term" value="F:argininosuccinate synthase activity"/>
    <property type="evidence" value="ECO:0007669"/>
    <property type="project" value="UniProtKB-EC"/>
</dbReference>
<feature type="binding site" evidence="15">
    <location>
        <position position="99"/>
    </location>
    <ligand>
        <name>L-citrulline</name>
        <dbReference type="ChEBI" id="CHEBI:57743"/>
    </ligand>
</feature>
<evidence type="ECO:0000256" key="7">
    <source>
        <dbReference type="ARBA" id="ARBA00022490"/>
    </source>
</evidence>
<dbReference type="InterPro" id="IPR001518">
    <property type="entry name" value="Arginosuc_synth"/>
</dbReference>
<feature type="binding site" evidence="15">
    <location>
        <position position="136"/>
    </location>
    <ligand>
        <name>ATP</name>
        <dbReference type="ChEBI" id="CHEBI:30616"/>
    </ligand>
</feature>
<feature type="binding site" evidence="15">
    <location>
        <position position="43"/>
    </location>
    <ligand>
        <name>ATP</name>
        <dbReference type="ChEBI" id="CHEBI:30616"/>
    </ligand>
</feature>
<dbReference type="Pfam" id="PF20979">
    <property type="entry name" value="Arginosuc_syn_C"/>
    <property type="match status" value="1"/>
</dbReference>
<dbReference type="CDD" id="cd01999">
    <property type="entry name" value="ASS"/>
    <property type="match status" value="1"/>
</dbReference>
<evidence type="ECO:0000313" key="18">
    <source>
        <dbReference type="EMBL" id="MFC7288211.1"/>
    </source>
</evidence>
<feature type="binding site" evidence="15">
    <location>
        <position position="131"/>
    </location>
    <ligand>
        <name>L-aspartate</name>
        <dbReference type="ChEBI" id="CHEBI:29991"/>
    </ligand>
</feature>
<dbReference type="PANTHER" id="PTHR11587:SF2">
    <property type="entry name" value="ARGININOSUCCINATE SYNTHASE"/>
    <property type="match status" value="1"/>
</dbReference>
<feature type="binding site" evidence="15">
    <location>
        <begin position="17"/>
        <end position="25"/>
    </location>
    <ligand>
        <name>ATP</name>
        <dbReference type="ChEBI" id="CHEBI:30616"/>
    </ligand>
</feature>
<evidence type="ECO:0000256" key="6">
    <source>
        <dbReference type="ARBA" id="ARBA00014810"/>
    </source>
</evidence>
<comment type="pathway">
    <text evidence="2 15">Amino-acid biosynthesis; L-arginine biosynthesis; L-arginine from L-ornithine and carbamoyl phosphate: step 2/3.</text>
</comment>
<feature type="domain" description="Arginosuccinate synthase C-terminal" evidence="17">
    <location>
        <begin position="191"/>
        <end position="394"/>
    </location>
</feature>
<evidence type="ECO:0000256" key="3">
    <source>
        <dbReference type="ARBA" id="ARBA00009088"/>
    </source>
</evidence>
<evidence type="ECO:0000259" key="16">
    <source>
        <dbReference type="Pfam" id="PF00764"/>
    </source>
</evidence>
<dbReference type="PROSITE" id="PS00565">
    <property type="entry name" value="ARGININOSUCCIN_SYN_2"/>
    <property type="match status" value="1"/>
</dbReference>
<accession>A0ABW2IB80</accession>
<feature type="binding site" evidence="15">
    <location>
        <position position="280"/>
    </location>
    <ligand>
        <name>L-citrulline</name>
        <dbReference type="ChEBI" id="CHEBI:57743"/>
    </ligand>
</feature>
<dbReference type="InterPro" id="IPR023434">
    <property type="entry name" value="Arginosuc_synth_type_1_subfam"/>
</dbReference>
<evidence type="ECO:0000313" key="19">
    <source>
        <dbReference type="Proteomes" id="UP001596542"/>
    </source>
</evidence>
<feature type="binding site" evidence="15">
    <location>
        <position position="192"/>
    </location>
    <ligand>
        <name>L-citrulline</name>
        <dbReference type="ChEBI" id="CHEBI:57743"/>
    </ligand>
</feature>
<reference evidence="19" key="1">
    <citation type="journal article" date="2019" name="Int. J. Syst. Evol. Microbiol.">
        <title>The Global Catalogue of Microorganisms (GCM) 10K type strain sequencing project: providing services to taxonomists for standard genome sequencing and annotation.</title>
        <authorList>
            <consortium name="The Broad Institute Genomics Platform"/>
            <consortium name="The Broad Institute Genome Sequencing Center for Infectious Disease"/>
            <person name="Wu L."/>
            <person name="Ma J."/>
        </authorList>
    </citation>
    <scope>NUCLEOTIDE SEQUENCE [LARGE SCALE GENOMIC DNA]</scope>
    <source>
        <strain evidence="19">KACC 12508</strain>
    </source>
</reference>
<evidence type="ECO:0000256" key="11">
    <source>
        <dbReference type="ARBA" id="ARBA00022741"/>
    </source>
</evidence>
<feature type="binding site" evidence="15">
    <location>
        <position position="135"/>
    </location>
    <ligand>
        <name>L-citrulline</name>
        <dbReference type="ChEBI" id="CHEBI:57743"/>
    </ligand>
</feature>
<keyword evidence="7 15" id="KW-0963">Cytoplasm</keyword>
<dbReference type="Pfam" id="PF00764">
    <property type="entry name" value="Arginosuc_synth"/>
    <property type="match status" value="1"/>
</dbReference>
<feature type="binding site" evidence="15">
    <location>
        <position position="194"/>
    </location>
    <ligand>
        <name>ATP</name>
        <dbReference type="ChEBI" id="CHEBI:30616"/>
    </ligand>
</feature>
<feature type="binding site" evidence="15">
    <location>
        <position position="201"/>
    </location>
    <ligand>
        <name>L-citrulline</name>
        <dbReference type="ChEBI" id="CHEBI:57743"/>
    </ligand>
</feature>
<evidence type="ECO:0000256" key="2">
    <source>
        <dbReference type="ARBA" id="ARBA00004967"/>
    </source>
</evidence>
<dbReference type="SUPFAM" id="SSF69864">
    <property type="entry name" value="Argininosuccinate synthetase, C-terminal domain"/>
    <property type="match status" value="1"/>
</dbReference>
<evidence type="ECO:0000256" key="15">
    <source>
        <dbReference type="HAMAP-Rule" id="MF_00581"/>
    </source>
</evidence>
<dbReference type="InterPro" id="IPR023437">
    <property type="entry name" value="Arg_succ_synth_type2_subfam"/>
</dbReference>
<dbReference type="Gene3D" id="3.40.50.620">
    <property type="entry name" value="HUPs"/>
    <property type="match status" value="1"/>
</dbReference>
<keyword evidence="11 15" id="KW-0547">Nucleotide-binding</keyword>
<evidence type="ECO:0000256" key="8">
    <source>
        <dbReference type="ARBA" id="ARBA00022571"/>
    </source>
</evidence>
<dbReference type="NCBIfam" id="NF003779">
    <property type="entry name" value="PRK05370.1"/>
    <property type="match status" value="1"/>
</dbReference>
<dbReference type="Gene3D" id="1.10.287.400">
    <property type="match status" value="1"/>
</dbReference>
<dbReference type="PANTHER" id="PTHR11587">
    <property type="entry name" value="ARGININOSUCCINATE SYNTHASE"/>
    <property type="match status" value="1"/>
</dbReference>
<feature type="binding site" evidence="15">
    <location>
        <position position="129"/>
    </location>
    <ligand>
        <name>ATP</name>
        <dbReference type="ChEBI" id="CHEBI:30616"/>
    </ligand>
</feature>
<evidence type="ECO:0000256" key="4">
    <source>
        <dbReference type="ARBA" id="ARBA00011881"/>
    </source>
</evidence>
<dbReference type="Gene3D" id="3.90.1260.10">
    <property type="entry name" value="Argininosuccinate synthetase, chain A, domain 2"/>
    <property type="match status" value="1"/>
</dbReference>
<evidence type="ECO:0000256" key="14">
    <source>
        <dbReference type="ARBA" id="ARBA00049077"/>
    </source>
</evidence>
<keyword evidence="10 15" id="KW-0028">Amino-acid biosynthesis</keyword>
<keyword evidence="12 15" id="KW-0067">ATP-binding</keyword>
<keyword evidence="9 15" id="KW-0436">Ligase</keyword>